<dbReference type="PANTHER" id="PTHR38340">
    <property type="entry name" value="S-LAYER PROTEIN"/>
    <property type="match status" value="1"/>
</dbReference>
<organism evidence="3 4">
    <name type="scientific">Devosia ureilytica</name>
    <dbReference type="NCBI Taxonomy" id="2952754"/>
    <lineage>
        <taxon>Bacteria</taxon>
        <taxon>Pseudomonadati</taxon>
        <taxon>Pseudomonadota</taxon>
        <taxon>Alphaproteobacteria</taxon>
        <taxon>Hyphomicrobiales</taxon>
        <taxon>Devosiaceae</taxon>
        <taxon>Devosia</taxon>
    </lineage>
</organism>
<evidence type="ECO:0000256" key="2">
    <source>
        <dbReference type="ARBA" id="ARBA00022525"/>
    </source>
</evidence>
<reference evidence="3" key="1">
    <citation type="submission" date="2022-06" db="EMBL/GenBank/DDBJ databases">
        <title>Devosia sp. XJ19-45 genome assembly.</title>
        <authorList>
            <person name="Li B."/>
            <person name="Cai M."/>
            <person name="Nie G."/>
            <person name="Li W."/>
        </authorList>
    </citation>
    <scope>NUCLEOTIDE SEQUENCE</scope>
    <source>
        <strain evidence="3">XJ19-45</strain>
    </source>
</reference>
<dbReference type="RefSeq" id="WP_269467993.1">
    <property type="nucleotide sequence ID" value="NZ_JAMWDU010000003.1"/>
</dbReference>
<dbReference type="AlphaFoldDB" id="A0A9Q4AQ60"/>
<dbReference type="PROSITE" id="PS00330">
    <property type="entry name" value="HEMOLYSIN_CALCIUM"/>
    <property type="match status" value="4"/>
</dbReference>
<dbReference type="GO" id="GO:0005576">
    <property type="term" value="C:extracellular region"/>
    <property type="evidence" value="ECO:0007669"/>
    <property type="project" value="UniProtKB-SubCell"/>
</dbReference>
<comment type="subcellular location">
    <subcellularLocation>
        <location evidence="1">Secreted</location>
    </subcellularLocation>
</comment>
<dbReference type="InterPro" id="IPR018511">
    <property type="entry name" value="Hemolysin-typ_Ca-bd_CS"/>
</dbReference>
<dbReference type="InterPro" id="IPR050557">
    <property type="entry name" value="RTX_toxin/Mannuronan_C5-epim"/>
</dbReference>
<proteinExistence type="predicted"/>
<sequence>VTATDDNGVTGTDVVTVTITGTNDAPTVDGTCVWLPSDPSQQTPGYSAGYPLLVDVPTDLDGENVSVTATNAPTGVFYFDGANYVAVTANTVLYNSATGLNLLDDLVYRPTATVADTPTTVLNLSAYDGTATTAYSVTINELAPAAVPGPVGSKNNGSQPLTSGNDASIVQTLQEPFVSAINADPSDGSITLYTNFQSQNNLGASFTGPNGQVYNEVNPADQGGLNLEKEVAVFITVDGIQFQAVFRTANDDNTWNYDPTTRLMRAVIDFDLITRVTGGPQTLAQYLATAAGSVSAGDNWTITYDDNKGGNDQARYFGFEISVFDPGNPAITVAGDNLKADLIYGTSGNDNLAGQGGDDRIIGRGGNDIVNGGAGNDNLNGGAGNDTIDGGAGIDILDLSDATGSLNVTLVQSASNTTLNLTGVGLGTDTYRNMEGITGGAFNDTLTGSSGADHLDGGSGNDILTGGDGDDILIGGLGNDDLYGGTGEDIFVFTDTGAGNVDDIYDFVLADDALDLSGLFGPGVDHAAVGAALGVDNSTTPNVSTVTFDGAEVVNLVGTYADNDVIKVIVDGQEFALTI</sequence>
<dbReference type="PRINTS" id="PR00313">
    <property type="entry name" value="CABNDNGRPT"/>
</dbReference>
<evidence type="ECO:0008006" key="5">
    <source>
        <dbReference type="Google" id="ProtNLM"/>
    </source>
</evidence>
<gene>
    <name evidence="3" type="ORF">NF348_11450</name>
</gene>
<keyword evidence="4" id="KW-1185">Reference proteome</keyword>
<name>A0A9Q4AQ60_9HYPH</name>
<dbReference type="InterPro" id="IPR011049">
    <property type="entry name" value="Serralysin-like_metalloprot_C"/>
</dbReference>
<evidence type="ECO:0000313" key="3">
    <source>
        <dbReference type="EMBL" id="MCP8887726.1"/>
    </source>
</evidence>
<dbReference type="GO" id="GO:0005509">
    <property type="term" value="F:calcium ion binding"/>
    <property type="evidence" value="ECO:0007669"/>
    <property type="project" value="InterPro"/>
</dbReference>
<dbReference type="Gene3D" id="2.150.10.10">
    <property type="entry name" value="Serralysin-like metalloprotease, C-terminal"/>
    <property type="match status" value="2"/>
</dbReference>
<dbReference type="PANTHER" id="PTHR38340:SF1">
    <property type="entry name" value="S-LAYER PROTEIN"/>
    <property type="match status" value="1"/>
</dbReference>
<comment type="caution">
    <text evidence="3">The sequence shown here is derived from an EMBL/GenBank/DDBJ whole genome shotgun (WGS) entry which is preliminary data.</text>
</comment>
<keyword evidence="2" id="KW-0964">Secreted</keyword>
<accession>A0A9Q4AQ60</accession>
<dbReference type="EMBL" id="JAMWDU010000003">
    <property type="protein sequence ID" value="MCP8887726.1"/>
    <property type="molecule type" value="Genomic_DNA"/>
</dbReference>
<dbReference type="SUPFAM" id="SSF51120">
    <property type="entry name" value="beta-Roll"/>
    <property type="match status" value="2"/>
</dbReference>
<dbReference type="Proteomes" id="UP001060275">
    <property type="component" value="Unassembled WGS sequence"/>
</dbReference>
<dbReference type="Pfam" id="PF00353">
    <property type="entry name" value="HemolysinCabind"/>
    <property type="match status" value="2"/>
</dbReference>
<evidence type="ECO:0000256" key="1">
    <source>
        <dbReference type="ARBA" id="ARBA00004613"/>
    </source>
</evidence>
<protein>
    <recommendedName>
        <fullName evidence="5">RapA2 cadherin-like domain-containing protein</fullName>
    </recommendedName>
</protein>
<dbReference type="InterPro" id="IPR001343">
    <property type="entry name" value="Hemolysn_Ca-bd"/>
</dbReference>
<feature type="non-terminal residue" evidence="3">
    <location>
        <position position="1"/>
    </location>
</feature>
<evidence type="ECO:0000313" key="4">
    <source>
        <dbReference type="Proteomes" id="UP001060275"/>
    </source>
</evidence>